<feature type="transmembrane region" description="Helical" evidence="5">
    <location>
        <begin position="6"/>
        <end position="26"/>
    </location>
</feature>
<evidence type="ECO:0000259" key="6">
    <source>
        <dbReference type="PROSITE" id="PS50234"/>
    </source>
</evidence>
<dbReference type="InterPro" id="IPR050768">
    <property type="entry name" value="UPF0353/GerABKA_families"/>
</dbReference>
<dbReference type="SUPFAM" id="SSF53300">
    <property type="entry name" value="vWA-like"/>
    <property type="match status" value="1"/>
</dbReference>
<dbReference type="PANTHER" id="PTHR22550">
    <property type="entry name" value="SPORE GERMINATION PROTEIN"/>
    <property type="match status" value="1"/>
</dbReference>
<keyword evidence="8" id="KW-1185">Reference proteome</keyword>
<dbReference type="InterPro" id="IPR002035">
    <property type="entry name" value="VWF_A"/>
</dbReference>
<evidence type="ECO:0000313" key="8">
    <source>
        <dbReference type="Proteomes" id="UP000294498"/>
    </source>
</evidence>
<dbReference type="PROSITE" id="PS50234">
    <property type="entry name" value="VWFA"/>
    <property type="match status" value="1"/>
</dbReference>
<feature type="transmembrane region" description="Helical" evidence="5">
    <location>
        <begin position="54"/>
        <end position="75"/>
    </location>
</feature>
<accession>A0A4R8DNC1</accession>
<dbReference type="Proteomes" id="UP000294498">
    <property type="component" value="Unassembled WGS sequence"/>
</dbReference>
<organism evidence="7 8">
    <name type="scientific">Dinghuibacter silviterrae</name>
    <dbReference type="NCBI Taxonomy" id="1539049"/>
    <lineage>
        <taxon>Bacteria</taxon>
        <taxon>Pseudomonadati</taxon>
        <taxon>Bacteroidota</taxon>
        <taxon>Chitinophagia</taxon>
        <taxon>Chitinophagales</taxon>
        <taxon>Chitinophagaceae</taxon>
        <taxon>Dinghuibacter</taxon>
    </lineage>
</organism>
<evidence type="ECO:0000256" key="2">
    <source>
        <dbReference type="ARBA" id="ARBA00022692"/>
    </source>
</evidence>
<gene>
    <name evidence="7" type="ORF">EDB95_0539</name>
</gene>
<evidence type="ECO:0000313" key="7">
    <source>
        <dbReference type="EMBL" id="TDW99529.1"/>
    </source>
</evidence>
<dbReference type="InterPro" id="IPR036465">
    <property type="entry name" value="vWFA_dom_sf"/>
</dbReference>
<dbReference type="PANTHER" id="PTHR22550:SF5">
    <property type="entry name" value="LEUCINE ZIPPER PROTEIN 4"/>
    <property type="match status" value="1"/>
</dbReference>
<dbReference type="AlphaFoldDB" id="A0A4R8DNC1"/>
<evidence type="ECO:0000256" key="1">
    <source>
        <dbReference type="ARBA" id="ARBA00022475"/>
    </source>
</evidence>
<dbReference type="EMBL" id="SODV01000001">
    <property type="protein sequence ID" value="TDW99529.1"/>
    <property type="molecule type" value="Genomic_DNA"/>
</dbReference>
<evidence type="ECO:0000256" key="4">
    <source>
        <dbReference type="ARBA" id="ARBA00023136"/>
    </source>
</evidence>
<proteinExistence type="predicted"/>
<keyword evidence="3 5" id="KW-1133">Transmembrane helix</keyword>
<comment type="caution">
    <text evidence="7">The sequence shown here is derived from an EMBL/GenBank/DDBJ whole genome shotgun (WGS) entry which is preliminary data.</text>
</comment>
<dbReference type="Pfam" id="PF13519">
    <property type="entry name" value="VWA_2"/>
    <property type="match status" value="1"/>
</dbReference>
<dbReference type="SMART" id="SM00327">
    <property type="entry name" value="VWA"/>
    <property type="match status" value="1"/>
</dbReference>
<keyword evidence="1" id="KW-1003">Cell membrane</keyword>
<name>A0A4R8DNC1_9BACT</name>
<reference evidence="7 8" key="1">
    <citation type="submission" date="2019-03" db="EMBL/GenBank/DDBJ databases">
        <title>Genomic Encyclopedia of Type Strains, Phase IV (KMG-IV): sequencing the most valuable type-strain genomes for metagenomic binning, comparative biology and taxonomic classification.</title>
        <authorList>
            <person name="Goeker M."/>
        </authorList>
    </citation>
    <scope>NUCLEOTIDE SEQUENCE [LARGE SCALE GENOMIC DNA]</scope>
    <source>
        <strain evidence="7 8">DSM 100059</strain>
    </source>
</reference>
<evidence type="ECO:0000256" key="5">
    <source>
        <dbReference type="SAM" id="Phobius"/>
    </source>
</evidence>
<keyword evidence="4 5" id="KW-0472">Membrane</keyword>
<keyword evidence="2 5" id="KW-0812">Transmembrane</keyword>
<dbReference type="Gene3D" id="3.40.50.410">
    <property type="entry name" value="von Willebrand factor, type A domain"/>
    <property type="match status" value="1"/>
</dbReference>
<evidence type="ECO:0000256" key="3">
    <source>
        <dbReference type="ARBA" id="ARBA00022989"/>
    </source>
</evidence>
<sequence>MHFQHTYYLYGLALLPAFGYLFYLVLSWKKRVRTRIGDPALVDQLTRNYSPRNFAIKFGLALAALVLMILGLANLQHKTGGKVNRKGLDVMILLDVSNSMLAGDLQPSRLARAKQVISRLLDDIPDDRVGLIIFAGHAYLNMPLSSDHAAAKMYLDAASPASAPTQGTSIGEALQMAQTMFNNKEKKYKAAILITDGEDHDENAPKVAEQLRGEGVVLHTIGLGSPTGAFIVDPSTGENKKDAEGNAVVTKLNQSLLQDLAGKTGGTYQLYDNTDAVVGNLEKSLNDMGGQSYEDDNFAQYDSYFFYFLWGALVVLLVEWCIPEKRQKPVAV</sequence>
<feature type="domain" description="VWFA" evidence="6">
    <location>
        <begin position="89"/>
        <end position="288"/>
    </location>
</feature>
<protein>
    <submittedName>
        <fullName evidence="7">Ca-activated chloride channel family protein</fullName>
    </submittedName>
</protein>